<dbReference type="EMBL" id="BPLQ01015031">
    <property type="protein sequence ID" value="GIY85260.1"/>
    <property type="molecule type" value="Genomic_DNA"/>
</dbReference>
<organism evidence="9 10">
    <name type="scientific">Caerostris darwini</name>
    <dbReference type="NCBI Taxonomy" id="1538125"/>
    <lineage>
        <taxon>Eukaryota</taxon>
        <taxon>Metazoa</taxon>
        <taxon>Ecdysozoa</taxon>
        <taxon>Arthropoda</taxon>
        <taxon>Chelicerata</taxon>
        <taxon>Arachnida</taxon>
        <taxon>Araneae</taxon>
        <taxon>Araneomorphae</taxon>
        <taxon>Entelegynae</taxon>
        <taxon>Araneoidea</taxon>
        <taxon>Araneidae</taxon>
        <taxon>Caerostris</taxon>
    </lineage>
</organism>
<sequence length="443" mass="47839">MIEAYSNELTWIAVFSFIVAFFLAFGVGANDVANSFGTSVGSKVLTLRQACILATVFETLGALLMGYKVSDTVRKDIFDLEMYTDEEKLLMMGNLAALFGSAVWNITATVLKLPISGTHSIIGAVLGFTCVAKGFRGIRWKTLGFIIASWFLSPLLSGLVSVAIFLLIRRFILSKEKPGEAGLTALPFFYGFTVFVNVISIVLDGSPVLKLDKVPAWGGVTISAVIAIIVAIVIRVKLVPKERKKGNTIREQNELALENPIALDENEEESDDSRPEVANLFKSLQVMTAVFGSFAHGGNDVSNAIAPLVSMWLIYSDNQDGETPAWLLIYGGIGISAGLWIMGRKVIETMGKDLTKITPTSGFTIEIGTATTVLLASKLGLPISTTHCKVGSVVFVGCARTRSTKDVDLKLFRSIILAWVVTLPFTALFSAIMLLGLYAMTVP</sequence>
<evidence type="ECO:0000256" key="1">
    <source>
        <dbReference type="ARBA" id="ARBA00004141"/>
    </source>
</evidence>
<name>A0AAV4WUB4_9ARAC</name>
<dbReference type="PANTHER" id="PTHR11101">
    <property type="entry name" value="PHOSPHATE TRANSPORTER"/>
    <property type="match status" value="1"/>
</dbReference>
<evidence type="ECO:0000313" key="10">
    <source>
        <dbReference type="Proteomes" id="UP001054837"/>
    </source>
</evidence>
<keyword evidence="4 8" id="KW-0592">Phosphate transport</keyword>
<accession>A0AAV4WUB4</accession>
<feature type="transmembrane region" description="Helical" evidence="8">
    <location>
        <begin position="188"/>
        <end position="209"/>
    </location>
</feature>
<keyword evidence="5 8" id="KW-0812">Transmembrane</keyword>
<dbReference type="PANTHER" id="PTHR11101:SF80">
    <property type="entry name" value="PHOSPHATE TRANSPORTER"/>
    <property type="match status" value="1"/>
</dbReference>
<gene>
    <name evidence="9" type="primary">slc20a1b</name>
    <name evidence="9" type="ORF">CDAR_508151</name>
</gene>
<dbReference type="Proteomes" id="UP001054837">
    <property type="component" value="Unassembled WGS sequence"/>
</dbReference>
<keyword evidence="6 8" id="KW-1133">Transmembrane helix</keyword>
<proteinExistence type="inferred from homology"/>
<reference evidence="9 10" key="1">
    <citation type="submission" date="2021-06" db="EMBL/GenBank/DDBJ databases">
        <title>Caerostris darwini draft genome.</title>
        <authorList>
            <person name="Kono N."/>
            <person name="Arakawa K."/>
        </authorList>
    </citation>
    <scope>NUCLEOTIDE SEQUENCE [LARGE SCALE GENOMIC DNA]</scope>
</reference>
<comment type="similarity">
    <text evidence="2 8">Belongs to the inorganic phosphate transporter (PiT) (TC 2.A.20) family.</text>
</comment>
<evidence type="ECO:0000256" key="8">
    <source>
        <dbReference type="RuleBase" id="RU363058"/>
    </source>
</evidence>
<keyword evidence="3 8" id="KW-0813">Transport</keyword>
<keyword evidence="10" id="KW-1185">Reference proteome</keyword>
<feature type="transmembrane region" description="Helical" evidence="8">
    <location>
        <begin position="88"/>
        <end position="107"/>
    </location>
</feature>
<keyword evidence="7 8" id="KW-0472">Membrane</keyword>
<evidence type="ECO:0000256" key="6">
    <source>
        <dbReference type="ARBA" id="ARBA00022989"/>
    </source>
</evidence>
<evidence type="ECO:0000256" key="5">
    <source>
        <dbReference type="ARBA" id="ARBA00022692"/>
    </source>
</evidence>
<dbReference type="GO" id="GO:0016020">
    <property type="term" value="C:membrane"/>
    <property type="evidence" value="ECO:0007669"/>
    <property type="project" value="UniProtKB-SubCell"/>
</dbReference>
<dbReference type="Pfam" id="PF01384">
    <property type="entry name" value="PHO4"/>
    <property type="match status" value="1"/>
</dbReference>
<feature type="transmembrane region" description="Helical" evidence="8">
    <location>
        <begin position="415"/>
        <end position="440"/>
    </location>
</feature>
<dbReference type="GO" id="GO:0005315">
    <property type="term" value="F:phosphate transmembrane transporter activity"/>
    <property type="evidence" value="ECO:0007669"/>
    <property type="project" value="InterPro"/>
</dbReference>
<evidence type="ECO:0000256" key="7">
    <source>
        <dbReference type="ARBA" id="ARBA00023136"/>
    </source>
</evidence>
<feature type="transmembrane region" description="Helical" evidence="8">
    <location>
        <begin position="325"/>
        <end position="342"/>
    </location>
</feature>
<evidence type="ECO:0000256" key="2">
    <source>
        <dbReference type="ARBA" id="ARBA00009916"/>
    </source>
</evidence>
<dbReference type="AlphaFoldDB" id="A0AAV4WUB4"/>
<dbReference type="InterPro" id="IPR001204">
    <property type="entry name" value="Phos_transporter"/>
</dbReference>
<feature type="transmembrane region" description="Helical" evidence="8">
    <location>
        <begin position="47"/>
        <end position="67"/>
    </location>
</feature>
<dbReference type="GO" id="GO:0035435">
    <property type="term" value="P:phosphate ion transmembrane transport"/>
    <property type="evidence" value="ECO:0007669"/>
    <property type="project" value="TreeGrafter"/>
</dbReference>
<feature type="transmembrane region" description="Helical" evidence="8">
    <location>
        <begin position="143"/>
        <end position="168"/>
    </location>
</feature>
<feature type="transmembrane region" description="Helical" evidence="8">
    <location>
        <begin position="9"/>
        <end position="27"/>
    </location>
</feature>
<evidence type="ECO:0000313" key="9">
    <source>
        <dbReference type="EMBL" id="GIY85260.1"/>
    </source>
</evidence>
<comment type="caution">
    <text evidence="9">The sequence shown here is derived from an EMBL/GenBank/DDBJ whole genome shotgun (WGS) entry which is preliminary data.</text>
</comment>
<evidence type="ECO:0000256" key="4">
    <source>
        <dbReference type="ARBA" id="ARBA00022592"/>
    </source>
</evidence>
<protein>
    <recommendedName>
        <fullName evidence="8">Phosphate transporter</fullName>
    </recommendedName>
</protein>
<evidence type="ECO:0000256" key="3">
    <source>
        <dbReference type="ARBA" id="ARBA00022448"/>
    </source>
</evidence>
<comment type="subcellular location">
    <subcellularLocation>
        <location evidence="1 8">Membrane</location>
        <topology evidence="1 8">Multi-pass membrane protein</topology>
    </subcellularLocation>
</comment>
<comment type="function">
    <text evidence="8">Sodium-phosphate symporter.</text>
</comment>
<feature type="transmembrane region" description="Helical" evidence="8">
    <location>
        <begin position="216"/>
        <end position="236"/>
    </location>
</feature>